<dbReference type="Gene3D" id="3.40.190.10">
    <property type="entry name" value="Periplasmic binding protein-like II"/>
    <property type="match status" value="2"/>
</dbReference>
<evidence type="ECO:0000256" key="1">
    <source>
        <dbReference type="ARBA" id="ARBA00004418"/>
    </source>
</evidence>
<dbReference type="InterPro" id="IPR006059">
    <property type="entry name" value="SBP"/>
</dbReference>
<evidence type="ECO:0000256" key="3">
    <source>
        <dbReference type="SAM" id="SignalP"/>
    </source>
</evidence>
<sequence length="422" mass="45185">MSMKILRLGAAVSTLLFFSGHAGAQETLRVLLEGHSTSDSIKALLPEFEKQTGIKVQAEIVPYSDLTSKALLAFSSKSGRYDVVMDDWVHAVGYASAGYILPLDKWMSGDTAFYDANDFVKGYADTLRYQNHFYGLPVYGESTFLMYRKDLFNQYGIPVPKTFDDLAAAAKTIKEKSGGKIAGITLRGAQGIQNTFAWAAFLWGYGGQWIDGGKSAIASPQAIEATKAYVSLLKNYGPIGAANFGWQENRLVFQQGKAAMTIDSTVNGGFNEDPKESSVVGKVGYAPVPAQPGDHPGNSGALQVHGLYLASASKHQDAAWKFISWATDKETQMKSVELNPNAGVSSLSAINSAAFAKRYGAFKDGMLAALKNGNANYLPAVPQSTQIINNTGIALSQALAGTQSVESALQQANSNNDKALSR</sequence>
<evidence type="ECO:0000256" key="2">
    <source>
        <dbReference type="ARBA" id="ARBA00008520"/>
    </source>
</evidence>
<evidence type="ECO:0000313" key="4">
    <source>
        <dbReference type="EMBL" id="TCL02991.1"/>
    </source>
</evidence>
<dbReference type="OrthoDB" id="9804061at2"/>
<dbReference type="EMBL" id="SJOI01000001">
    <property type="protein sequence ID" value="TCL02991.1"/>
    <property type="molecule type" value="Genomic_DNA"/>
</dbReference>
<dbReference type="Proteomes" id="UP000294555">
    <property type="component" value="Unassembled WGS sequence"/>
</dbReference>
<evidence type="ECO:0000313" key="5">
    <source>
        <dbReference type="Proteomes" id="UP000294555"/>
    </source>
</evidence>
<dbReference type="AlphaFoldDB" id="A0A4R1NBI4"/>
<comment type="similarity">
    <text evidence="2">Belongs to the bacterial solute-binding protein 1 family.</text>
</comment>
<name>A0A4R1NBI4_9GAMM</name>
<protein>
    <submittedName>
        <fullName evidence="4">Carbohydrate ABC transporter substrate-binding protein (CUT1 family)</fullName>
    </submittedName>
</protein>
<dbReference type="SUPFAM" id="SSF53850">
    <property type="entry name" value="Periplasmic binding protein-like II"/>
    <property type="match status" value="1"/>
</dbReference>
<dbReference type="GO" id="GO:0030313">
    <property type="term" value="C:cell envelope"/>
    <property type="evidence" value="ECO:0007669"/>
    <property type="project" value="UniProtKB-ARBA"/>
</dbReference>
<accession>A0A4R1NBI4</accession>
<dbReference type="Pfam" id="PF01547">
    <property type="entry name" value="SBP_bac_1"/>
    <property type="match status" value="1"/>
</dbReference>
<proteinExistence type="inferred from homology"/>
<comment type="subcellular location">
    <subcellularLocation>
        <location evidence="1">Periplasm</location>
    </subcellularLocation>
</comment>
<comment type="caution">
    <text evidence="4">The sequence shown here is derived from an EMBL/GenBank/DDBJ whole genome shotgun (WGS) entry which is preliminary data.</text>
</comment>
<organism evidence="4 5">
    <name type="scientific">Sodalis ligni</name>
    <dbReference type="NCBI Taxonomy" id="2697027"/>
    <lineage>
        <taxon>Bacteria</taxon>
        <taxon>Pseudomonadati</taxon>
        <taxon>Pseudomonadota</taxon>
        <taxon>Gammaproteobacteria</taxon>
        <taxon>Enterobacterales</taxon>
        <taxon>Bruguierivoracaceae</taxon>
        <taxon>Sodalis</taxon>
    </lineage>
</organism>
<keyword evidence="5" id="KW-1185">Reference proteome</keyword>
<reference evidence="4 5" key="1">
    <citation type="submission" date="2019-02" db="EMBL/GenBank/DDBJ databases">
        <title>Investigation of anaerobic lignin degradation for improved lignocellulosic biofuels.</title>
        <authorList>
            <person name="Deangelis K."/>
        </authorList>
    </citation>
    <scope>NUCLEOTIDE SEQUENCE [LARGE SCALE GENOMIC DNA]</scope>
    <source>
        <strain evidence="4 5">159R</strain>
    </source>
</reference>
<dbReference type="GO" id="GO:0042597">
    <property type="term" value="C:periplasmic space"/>
    <property type="evidence" value="ECO:0007669"/>
    <property type="project" value="UniProtKB-SubCell"/>
</dbReference>
<dbReference type="RefSeq" id="WP_132921896.1">
    <property type="nucleotide sequence ID" value="NZ_CP075169.1"/>
</dbReference>
<feature type="chain" id="PRO_5020921376" evidence="3">
    <location>
        <begin position="25"/>
        <end position="422"/>
    </location>
</feature>
<dbReference type="InterPro" id="IPR050490">
    <property type="entry name" value="Bact_solute-bd_prot1"/>
</dbReference>
<keyword evidence="3" id="KW-0732">Signal</keyword>
<gene>
    <name evidence="4" type="ORF">EZJ58_1032</name>
</gene>
<dbReference type="PANTHER" id="PTHR43649">
    <property type="entry name" value="ARABINOSE-BINDING PROTEIN-RELATED"/>
    <property type="match status" value="1"/>
</dbReference>
<dbReference type="CDD" id="cd13585">
    <property type="entry name" value="PBP2_TMBP_like"/>
    <property type="match status" value="1"/>
</dbReference>
<dbReference type="PANTHER" id="PTHR43649:SF12">
    <property type="entry name" value="DIACETYLCHITOBIOSE BINDING PROTEIN DASA"/>
    <property type="match status" value="1"/>
</dbReference>
<feature type="signal peptide" evidence="3">
    <location>
        <begin position="1"/>
        <end position="24"/>
    </location>
</feature>